<dbReference type="PANTHER" id="PTHR12815">
    <property type="entry name" value="SORTING AND ASSEMBLY MACHINERY SAMM50 PROTEIN FAMILY MEMBER"/>
    <property type="match status" value="1"/>
</dbReference>
<dbReference type="PANTHER" id="PTHR12815:SF42">
    <property type="entry name" value="BACTERIAL SURFACE ANTIGEN (D15) DOMAIN-CONTAINING PROTEIN"/>
    <property type="match status" value="1"/>
</dbReference>
<keyword evidence="2" id="KW-1134">Transmembrane beta strand</keyword>
<name>A0ABQ1JZL5_9PROT</name>
<comment type="subcellular location">
    <subcellularLocation>
        <location evidence="1">Membrane</location>
    </subcellularLocation>
</comment>
<keyword evidence="7" id="KW-1185">Reference proteome</keyword>
<evidence type="ECO:0000256" key="3">
    <source>
        <dbReference type="ARBA" id="ARBA00023136"/>
    </source>
</evidence>
<dbReference type="Pfam" id="PF01103">
    <property type="entry name" value="Omp85"/>
    <property type="match status" value="1"/>
</dbReference>
<dbReference type="InterPro" id="IPR000184">
    <property type="entry name" value="Bac_surfAg_D15"/>
</dbReference>
<gene>
    <name evidence="6" type="ORF">GCM10011503_30500</name>
</gene>
<evidence type="ECO:0000256" key="1">
    <source>
        <dbReference type="ARBA" id="ARBA00004370"/>
    </source>
</evidence>
<proteinExistence type="predicted"/>
<feature type="chain" id="PRO_5046813036" evidence="4">
    <location>
        <begin position="21"/>
        <end position="588"/>
    </location>
</feature>
<feature type="domain" description="Bacterial surface antigen (D15)" evidence="5">
    <location>
        <begin position="275"/>
        <end position="588"/>
    </location>
</feature>
<evidence type="ECO:0000313" key="6">
    <source>
        <dbReference type="EMBL" id="GGB79645.1"/>
    </source>
</evidence>
<keyword evidence="4" id="KW-0732">Signal</keyword>
<reference evidence="7" key="1">
    <citation type="journal article" date="2019" name="Int. J. Syst. Evol. Microbiol.">
        <title>The Global Catalogue of Microorganisms (GCM) 10K type strain sequencing project: providing services to taxonomists for standard genome sequencing and annotation.</title>
        <authorList>
            <consortium name="The Broad Institute Genomics Platform"/>
            <consortium name="The Broad Institute Genome Sequencing Center for Infectious Disease"/>
            <person name="Wu L."/>
            <person name="Ma J."/>
        </authorList>
    </citation>
    <scope>NUCLEOTIDE SEQUENCE [LARGE SCALE GENOMIC DNA]</scope>
    <source>
        <strain evidence="7">CGMCC 1.15928</strain>
    </source>
</reference>
<dbReference type="InterPro" id="IPR039910">
    <property type="entry name" value="D15-like"/>
</dbReference>
<dbReference type="Gene3D" id="3.10.20.310">
    <property type="entry name" value="membrane protein fhac"/>
    <property type="match status" value="1"/>
</dbReference>
<dbReference type="EMBL" id="BMKF01000003">
    <property type="protein sequence ID" value="GGB79645.1"/>
    <property type="molecule type" value="Genomic_DNA"/>
</dbReference>
<dbReference type="Gene3D" id="2.40.160.50">
    <property type="entry name" value="membrane protein fhac: a member of the omp85/tpsb transporter family"/>
    <property type="match status" value="1"/>
</dbReference>
<accession>A0ABQ1JZL5</accession>
<feature type="signal peptide" evidence="4">
    <location>
        <begin position="1"/>
        <end position="20"/>
    </location>
</feature>
<evidence type="ECO:0000256" key="4">
    <source>
        <dbReference type="SAM" id="SignalP"/>
    </source>
</evidence>
<evidence type="ECO:0000259" key="5">
    <source>
        <dbReference type="Pfam" id="PF01103"/>
    </source>
</evidence>
<dbReference type="Proteomes" id="UP000628854">
    <property type="component" value="Unassembled WGS sequence"/>
</dbReference>
<sequence length="588" mass="64228">MRTRLTTFCATAIIAASAAAADEVRLEFTGDEITPDFASSIRDALPDETQPQTILEARRQGRRAVQAITAKLNSEGYYNPTIDLGIENSEPPVARLRVDPGPEFALASIEVDFNGTPPRDEDAALIRRDLPVKAGRRAIPSAVIDAERWIATTLRNQGYPYAEVSERQVFGDREAETLDVRYLVKAGPRVQFGATIIPQDQIATKESYLRRLIPYEPGEQYTPSQLSLLNTRLAETRLFKVARASLADTPSGTAEDGAEIRNVEITLTERPRNTIALGASYSTSEGAGVNAELTRRNLTRRGDLLVSDLTIAELEQSLTIDWRRPNEFGYGRGLVLNTGISNEITDAYERQSFILGAGYEVVEGPQFSYSYGVMGEIAKETDEFDERDLQIVSLYGAARLDHTDSLLDPRSGWRANARVEPSYAFGDDSNPFVRSLGQVSAYVPFDSQQRFVLAGRFKIGAVLGANAAELPADTRFYSGGGGSVRGYAYQGIGPKSDDGTPLGGKSVVETSIETRYRWRPNIGIVAFLDAGAVSADEFSNFDDAKYGAGLGVRYSTPAGPIRLDIAAPLNPDEFDDPLQIYISIGQAF</sequence>
<dbReference type="RefSeq" id="WP_084394435.1">
    <property type="nucleotide sequence ID" value="NZ_BMKF01000003.1"/>
</dbReference>
<evidence type="ECO:0000313" key="7">
    <source>
        <dbReference type="Proteomes" id="UP000628854"/>
    </source>
</evidence>
<keyword evidence="2" id="KW-0812">Transmembrane</keyword>
<keyword evidence="3" id="KW-0472">Membrane</keyword>
<organism evidence="6 7">
    <name type="scientific">Henriciella pelagia</name>
    <dbReference type="NCBI Taxonomy" id="1977912"/>
    <lineage>
        <taxon>Bacteria</taxon>
        <taxon>Pseudomonadati</taxon>
        <taxon>Pseudomonadota</taxon>
        <taxon>Alphaproteobacteria</taxon>
        <taxon>Hyphomonadales</taxon>
        <taxon>Hyphomonadaceae</taxon>
        <taxon>Henriciella</taxon>
    </lineage>
</organism>
<comment type="caution">
    <text evidence="6">The sequence shown here is derived from an EMBL/GenBank/DDBJ whole genome shotgun (WGS) entry which is preliminary data.</text>
</comment>
<evidence type="ECO:0000256" key="2">
    <source>
        <dbReference type="ARBA" id="ARBA00022452"/>
    </source>
</evidence>
<protein>
    <submittedName>
        <fullName evidence="6">Outer membrane protein</fullName>
    </submittedName>
</protein>